<gene>
    <name evidence="6" type="ORF">CesoFtcFv8_012308</name>
</gene>
<evidence type="ECO:0000313" key="7">
    <source>
        <dbReference type="Proteomes" id="UP001335648"/>
    </source>
</evidence>
<dbReference type="Proteomes" id="UP001335648">
    <property type="component" value="Unassembled WGS sequence"/>
</dbReference>
<dbReference type="InterPro" id="IPR052598">
    <property type="entry name" value="IgSF_CEA-related"/>
</dbReference>
<dbReference type="InterPro" id="IPR036179">
    <property type="entry name" value="Ig-like_dom_sf"/>
</dbReference>
<dbReference type="Gene3D" id="2.60.40.10">
    <property type="entry name" value="Immunoglobulins"/>
    <property type="match status" value="1"/>
</dbReference>
<keyword evidence="2" id="KW-1015">Disulfide bond</keyword>
<dbReference type="PANTHER" id="PTHR44337:SF8">
    <property type="entry name" value="IMMUNOGLOBULIN SUBTYPE DOMAIN-CONTAINING PROTEIN"/>
    <property type="match status" value="1"/>
</dbReference>
<dbReference type="AlphaFoldDB" id="A0AAN8GTV6"/>
<sequence>MNIFSSRSTSIQCKGRSQLDRRFGVEQQLRRASNPVSEVTSDPVTLLIVFGPENINLKISPSQEYYDEGSDIILTCSADSGPPAFIQWFLNET</sequence>
<dbReference type="EMBL" id="JAULUE010002055">
    <property type="protein sequence ID" value="KAK5891874.1"/>
    <property type="molecule type" value="Genomic_DNA"/>
</dbReference>
<organism evidence="6 7">
    <name type="scientific">Champsocephalus esox</name>
    <name type="common">pike icefish</name>
    <dbReference type="NCBI Taxonomy" id="159716"/>
    <lineage>
        <taxon>Eukaryota</taxon>
        <taxon>Metazoa</taxon>
        <taxon>Chordata</taxon>
        <taxon>Craniata</taxon>
        <taxon>Vertebrata</taxon>
        <taxon>Euteleostomi</taxon>
        <taxon>Actinopterygii</taxon>
        <taxon>Neopterygii</taxon>
        <taxon>Teleostei</taxon>
        <taxon>Neoteleostei</taxon>
        <taxon>Acanthomorphata</taxon>
        <taxon>Eupercaria</taxon>
        <taxon>Perciformes</taxon>
        <taxon>Notothenioidei</taxon>
        <taxon>Channichthyidae</taxon>
        <taxon>Champsocephalus</taxon>
    </lineage>
</organism>
<feature type="domain" description="Ig-like" evidence="5">
    <location>
        <begin position="52"/>
        <end position="93"/>
    </location>
</feature>
<reference evidence="6 7" key="1">
    <citation type="journal article" date="2023" name="Mol. Biol. Evol.">
        <title>Genomics of Secondarily Temperate Adaptation in the Only Non-Antarctic Icefish.</title>
        <authorList>
            <person name="Rivera-Colon A.G."/>
            <person name="Rayamajhi N."/>
            <person name="Minhas B.F."/>
            <person name="Madrigal G."/>
            <person name="Bilyk K.T."/>
            <person name="Yoon V."/>
            <person name="Hune M."/>
            <person name="Gregory S."/>
            <person name="Cheng C.H.C."/>
            <person name="Catchen J.M."/>
        </authorList>
    </citation>
    <scope>NUCLEOTIDE SEQUENCE [LARGE SCALE GENOMIC DNA]</scope>
    <source>
        <strain evidence="6">JC2023a</strain>
    </source>
</reference>
<proteinExistence type="predicted"/>
<protein>
    <recommendedName>
        <fullName evidence="5">Ig-like domain-containing protein</fullName>
    </recommendedName>
</protein>
<dbReference type="InterPro" id="IPR007110">
    <property type="entry name" value="Ig-like_dom"/>
</dbReference>
<keyword evidence="1" id="KW-0732">Signal</keyword>
<keyword evidence="4" id="KW-0393">Immunoglobulin domain</keyword>
<name>A0AAN8GTV6_9TELE</name>
<dbReference type="PROSITE" id="PS50835">
    <property type="entry name" value="IG_LIKE"/>
    <property type="match status" value="1"/>
</dbReference>
<dbReference type="SUPFAM" id="SSF48726">
    <property type="entry name" value="Immunoglobulin"/>
    <property type="match status" value="1"/>
</dbReference>
<keyword evidence="7" id="KW-1185">Reference proteome</keyword>
<comment type="caution">
    <text evidence="6">The sequence shown here is derived from an EMBL/GenBank/DDBJ whole genome shotgun (WGS) entry which is preliminary data.</text>
</comment>
<evidence type="ECO:0000256" key="3">
    <source>
        <dbReference type="ARBA" id="ARBA00023180"/>
    </source>
</evidence>
<evidence type="ECO:0000256" key="4">
    <source>
        <dbReference type="ARBA" id="ARBA00023319"/>
    </source>
</evidence>
<dbReference type="PANTHER" id="PTHR44337">
    <property type="entry name" value="CARCINOEMBRYONIC ANTIGEN-RELATED CELL ADHESION MOLECULE 8"/>
    <property type="match status" value="1"/>
</dbReference>
<evidence type="ECO:0000313" key="6">
    <source>
        <dbReference type="EMBL" id="KAK5891874.1"/>
    </source>
</evidence>
<keyword evidence="3" id="KW-0325">Glycoprotein</keyword>
<evidence type="ECO:0000256" key="2">
    <source>
        <dbReference type="ARBA" id="ARBA00023157"/>
    </source>
</evidence>
<evidence type="ECO:0000256" key="1">
    <source>
        <dbReference type="ARBA" id="ARBA00022729"/>
    </source>
</evidence>
<dbReference type="InterPro" id="IPR013783">
    <property type="entry name" value="Ig-like_fold"/>
</dbReference>
<accession>A0AAN8GTV6</accession>
<evidence type="ECO:0000259" key="5">
    <source>
        <dbReference type="PROSITE" id="PS50835"/>
    </source>
</evidence>